<organism evidence="1 2">
    <name type="scientific">Nicotiana tabacum</name>
    <name type="common">Common tobacco</name>
    <dbReference type="NCBI Taxonomy" id="4097"/>
    <lineage>
        <taxon>Eukaryota</taxon>
        <taxon>Viridiplantae</taxon>
        <taxon>Streptophyta</taxon>
        <taxon>Embryophyta</taxon>
        <taxon>Tracheophyta</taxon>
        <taxon>Spermatophyta</taxon>
        <taxon>Magnoliopsida</taxon>
        <taxon>eudicotyledons</taxon>
        <taxon>Gunneridae</taxon>
        <taxon>Pentapetalae</taxon>
        <taxon>asterids</taxon>
        <taxon>lamiids</taxon>
        <taxon>Solanales</taxon>
        <taxon>Solanaceae</taxon>
        <taxon>Nicotianoideae</taxon>
        <taxon>Nicotianeae</taxon>
        <taxon>Nicotiana</taxon>
    </lineage>
</organism>
<evidence type="ECO:0000313" key="2">
    <source>
        <dbReference type="RefSeq" id="XP_075084746.1"/>
    </source>
</evidence>
<keyword evidence="1" id="KW-1185">Reference proteome</keyword>
<evidence type="ECO:0000313" key="1">
    <source>
        <dbReference type="Proteomes" id="UP000790787"/>
    </source>
</evidence>
<reference evidence="1" key="1">
    <citation type="journal article" date="2014" name="Nat. Commun.">
        <title>The tobacco genome sequence and its comparison with those of tomato and potato.</title>
        <authorList>
            <person name="Sierro N."/>
            <person name="Battey J.N."/>
            <person name="Ouadi S."/>
            <person name="Bakaher N."/>
            <person name="Bovet L."/>
            <person name="Willig A."/>
            <person name="Goepfert S."/>
            <person name="Peitsch M.C."/>
            <person name="Ivanov N.V."/>
        </authorList>
    </citation>
    <scope>NUCLEOTIDE SEQUENCE [LARGE SCALE GENOMIC DNA]</scope>
</reference>
<reference evidence="2" key="2">
    <citation type="submission" date="2025-08" db="UniProtKB">
        <authorList>
            <consortium name="RefSeq"/>
        </authorList>
    </citation>
    <scope>IDENTIFICATION</scope>
    <source>
        <tissue evidence="2">Leaf</tissue>
    </source>
</reference>
<gene>
    <name evidence="2" type="primary">LOC107767445</name>
</gene>
<name>A0AC58SIF8_TOBAC</name>
<accession>A0AC58SIF8</accession>
<dbReference type="Proteomes" id="UP000790787">
    <property type="component" value="Chromosome 13"/>
</dbReference>
<protein>
    <submittedName>
        <fullName evidence="2">Uncharacterized protein LOC107767445</fullName>
    </submittedName>
</protein>
<sequence>MDSLTSKKETVQMQLESVETQLQAAKEKASVQVEKIKELQSQLGLAISDKVPYAVLRKDIVYLLDFIDMLTNGRVHIALDMDEIEKLTLELTFMSSCLQLCYFILDGFDAEMSCISYEVHDLVQSLFHKSGDDLLVKLKDHVVPRFLETIKSSISSDHHFESSVTMTDDQLVELLDSLLVNLHYLRKYRAELIFQSITQYELLQNVCGNLRDFHRLKVNGCTERETIEYVLPQFQLMAERVGHFCFVLLADQIDVPQVNSMLAHLLLKIIPVELEVMHICSTNLKDSKSAQVGRFIKQLLEPSPDILREYVMHLQAHMITVITASTSARNIHVMIEFLLIILTDVSKDVIHYDKLFVLLAHVVALTREVGILVRNLEENSRNEENMNETSCASLDLLKNIELLKEDLRRVFLKAPILSSQFCFPMIALIKKEIGLIKEDLEFIRSFFGNVEQELDRDLWTCVLDVAYEAEHAINSILIRDHGLLNLIFLLLATVKKIKHLKEEVPQKISKKRGLIIVNSPNKLVESKSSKKLTGKIIVGFEEETNLIIRQLTSGPAELDVISIIGMPGAGKTTLAYKMRNLEDFDVDDELRKKLYGRRYLIVLDDLWDTAAWDELTFPFQDLQKRSRIILTSRKKEVALHGKRHTDPLNLRLLRPEESWELLEKKVFGEESCPDELRYVGEEIARKCEGLPLVLDLIGGVIATKENEQALWLEVLHNLKSFKNEEEVMKVIQLSYDHLSDHLKRCLLYFASYPKDQDIEISELKSL</sequence>
<dbReference type="RefSeq" id="XP_075084746.1">
    <property type="nucleotide sequence ID" value="XM_075228645.1"/>
</dbReference>
<proteinExistence type="predicted"/>